<gene>
    <name evidence="2" type="ORF">SEMRO_398_G134660.1</name>
</gene>
<protein>
    <submittedName>
        <fullName evidence="2">Uncharacterized protein</fullName>
    </submittedName>
</protein>
<reference evidence="2" key="1">
    <citation type="submission" date="2020-06" db="EMBL/GenBank/DDBJ databases">
        <authorList>
            <consortium name="Plant Systems Biology data submission"/>
        </authorList>
    </citation>
    <scope>NUCLEOTIDE SEQUENCE</scope>
    <source>
        <strain evidence="2">D6</strain>
    </source>
</reference>
<dbReference type="AlphaFoldDB" id="A0A9N8HES1"/>
<feature type="region of interest" description="Disordered" evidence="1">
    <location>
        <begin position="185"/>
        <end position="205"/>
    </location>
</feature>
<comment type="caution">
    <text evidence="2">The sequence shown here is derived from an EMBL/GenBank/DDBJ whole genome shotgun (WGS) entry which is preliminary data.</text>
</comment>
<name>A0A9N8HES1_9STRA</name>
<accession>A0A9N8HES1</accession>
<evidence type="ECO:0000256" key="1">
    <source>
        <dbReference type="SAM" id="MobiDB-lite"/>
    </source>
</evidence>
<organism evidence="2 3">
    <name type="scientific">Seminavis robusta</name>
    <dbReference type="NCBI Taxonomy" id="568900"/>
    <lineage>
        <taxon>Eukaryota</taxon>
        <taxon>Sar</taxon>
        <taxon>Stramenopiles</taxon>
        <taxon>Ochrophyta</taxon>
        <taxon>Bacillariophyta</taxon>
        <taxon>Bacillariophyceae</taxon>
        <taxon>Bacillariophycidae</taxon>
        <taxon>Naviculales</taxon>
        <taxon>Naviculaceae</taxon>
        <taxon>Seminavis</taxon>
    </lineage>
</organism>
<keyword evidence="3" id="KW-1185">Reference proteome</keyword>
<evidence type="ECO:0000313" key="3">
    <source>
        <dbReference type="Proteomes" id="UP001153069"/>
    </source>
</evidence>
<proteinExistence type="predicted"/>
<evidence type="ECO:0000313" key="2">
    <source>
        <dbReference type="EMBL" id="CAB9509635.1"/>
    </source>
</evidence>
<dbReference type="Proteomes" id="UP001153069">
    <property type="component" value="Unassembled WGS sequence"/>
</dbReference>
<dbReference type="EMBL" id="CAICTM010000397">
    <property type="protein sequence ID" value="CAB9509635.1"/>
    <property type="molecule type" value="Genomic_DNA"/>
</dbReference>
<sequence length="232" mass="26475">MATATITTTAESTTSNCNNVLTGTYRIVYQESNGVGNEPVFFLGTTEQSKTLQDGMLAIWMGKAELTFHNNSDNTATISTWEQDDDTKPRYWVPAGELTAGKELGQQLFEWRPSPHQTDNSLFQEYGRPKDDKAAFDTQHPERNFIEFTIHESLVSSSDKIDGHEWEFVSPETLTQLAATSCKRAHFHTTSPQQQQQEEEEEPREYDSFILCRQHDFDHVKDLLLASVKENY</sequence>